<feature type="domain" description="ABC transmembrane type-1" evidence="7">
    <location>
        <begin position="104"/>
        <end position="409"/>
    </location>
</feature>
<evidence type="ECO:0000259" key="7">
    <source>
        <dbReference type="PROSITE" id="PS50929"/>
    </source>
</evidence>
<feature type="transmembrane region" description="Helical" evidence="5">
    <location>
        <begin position="107"/>
        <end position="133"/>
    </location>
</feature>
<name>A0ABP0KFK4_9DINO</name>
<accession>A0ABP0KFK4</accession>
<reference evidence="8 9" key="1">
    <citation type="submission" date="2024-02" db="EMBL/GenBank/DDBJ databases">
        <authorList>
            <person name="Chen Y."/>
            <person name="Shah S."/>
            <person name="Dougan E. K."/>
            <person name="Thang M."/>
            <person name="Chan C."/>
        </authorList>
    </citation>
    <scope>NUCLEOTIDE SEQUENCE [LARGE SCALE GENOMIC DNA]</scope>
</reference>
<feature type="transmembrane region" description="Helical" evidence="5">
    <location>
        <begin position="414"/>
        <end position="431"/>
    </location>
</feature>
<dbReference type="EMBL" id="CAXAMM010011238">
    <property type="protein sequence ID" value="CAK9025602.1"/>
    <property type="molecule type" value="Genomic_DNA"/>
</dbReference>
<proteinExistence type="predicted"/>
<dbReference type="InterPro" id="IPR011527">
    <property type="entry name" value="ABC1_TM_dom"/>
</dbReference>
<organism evidence="8 9">
    <name type="scientific">Durusdinium trenchii</name>
    <dbReference type="NCBI Taxonomy" id="1381693"/>
    <lineage>
        <taxon>Eukaryota</taxon>
        <taxon>Sar</taxon>
        <taxon>Alveolata</taxon>
        <taxon>Dinophyceae</taxon>
        <taxon>Suessiales</taxon>
        <taxon>Symbiodiniaceae</taxon>
        <taxon>Durusdinium</taxon>
    </lineage>
</organism>
<dbReference type="PANTHER" id="PTHR24221">
    <property type="entry name" value="ATP-BINDING CASSETTE SUB-FAMILY B"/>
    <property type="match status" value="1"/>
</dbReference>
<comment type="caution">
    <text evidence="8">The sequence shown here is derived from an EMBL/GenBank/DDBJ whole genome shotgun (WGS) entry which is preliminary data.</text>
</comment>
<evidence type="ECO:0000256" key="2">
    <source>
        <dbReference type="ARBA" id="ARBA00022692"/>
    </source>
</evidence>
<keyword evidence="4 5" id="KW-0472">Membrane</keyword>
<evidence type="ECO:0000259" key="6">
    <source>
        <dbReference type="PROSITE" id="PS50893"/>
    </source>
</evidence>
<dbReference type="SUPFAM" id="SSF90123">
    <property type="entry name" value="ABC transporter transmembrane region"/>
    <property type="match status" value="1"/>
</dbReference>
<dbReference type="Gene3D" id="3.40.50.300">
    <property type="entry name" value="P-loop containing nucleotide triphosphate hydrolases"/>
    <property type="match status" value="1"/>
</dbReference>
<dbReference type="PROSITE" id="PS50929">
    <property type="entry name" value="ABC_TM1F"/>
    <property type="match status" value="1"/>
</dbReference>
<feature type="transmembrane region" description="Helical" evidence="5">
    <location>
        <begin position="78"/>
        <end position="100"/>
    </location>
</feature>
<dbReference type="InterPro" id="IPR003439">
    <property type="entry name" value="ABC_transporter-like_ATP-bd"/>
</dbReference>
<dbReference type="Gene3D" id="1.20.1560.10">
    <property type="entry name" value="ABC transporter type 1, transmembrane domain"/>
    <property type="match status" value="1"/>
</dbReference>
<evidence type="ECO:0000256" key="3">
    <source>
        <dbReference type="ARBA" id="ARBA00022989"/>
    </source>
</evidence>
<evidence type="ECO:0000256" key="4">
    <source>
        <dbReference type="ARBA" id="ARBA00023136"/>
    </source>
</evidence>
<keyword evidence="8" id="KW-0067">ATP-binding</keyword>
<dbReference type="PANTHER" id="PTHR24221:SF654">
    <property type="entry name" value="ATP-BINDING CASSETTE SUB-FAMILY B MEMBER 6"/>
    <property type="match status" value="1"/>
</dbReference>
<dbReference type="GO" id="GO:0005524">
    <property type="term" value="F:ATP binding"/>
    <property type="evidence" value="ECO:0007669"/>
    <property type="project" value="UniProtKB-KW"/>
</dbReference>
<feature type="transmembrane region" description="Helical" evidence="5">
    <location>
        <begin position="388"/>
        <end position="408"/>
    </location>
</feature>
<evidence type="ECO:0000313" key="9">
    <source>
        <dbReference type="Proteomes" id="UP001642464"/>
    </source>
</evidence>
<keyword evidence="3 5" id="KW-1133">Transmembrane helix</keyword>
<dbReference type="InterPro" id="IPR039421">
    <property type="entry name" value="Type_1_exporter"/>
</dbReference>
<dbReference type="PROSITE" id="PS50893">
    <property type="entry name" value="ABC_TRANSPORTER_2"/>
    <property type="match status" value="1"/>
</dbReference>
<keyword evidence="2 5" id="KW-0812">Transmembrane</keyword>
<protein>
    <submittedName>
        <fullName evidence="8">ATP-dependent lipid A-core flippase (Lipid A export ATP-binding/permease protein MsbA)</fullName>
    </submittedName>
</protein>
<dbReference type="InterPro" id="IPR036640">
    <property type="entry name" value="ABC1_TM_sf"/>
</dbReference>
<sequence length="726" mass="80232">MTAVSVAISTRMPMMVNVIACFAIFVTGHLTPVLVQSKAPNVIVKFVARLLATLLPALEHFNMQAAVSTGKMIPLDYIAWAGGYCLAYIIAMVLLAFILFEDRIAILGWSVLACLCVVGVLVALTLLVDLLIYRGRVAGVSPAEVASTVQIEWTAGTRRTDLGLAATAYRLRQVPAWFWLPALCRSTPLLCQAHFAFAALVGTGLLLLLVLQHAQVRAGVNSATLAREAATRLRVSVHRQTLRLGPGDLSGQRFETALQIFAHEIERLRDALAQWRARLARGVSMLTILTLSILAIDWRLGIQCLVPAIACWWMHQHERHRGAAARQLGEAHAETEVRFLADALRKTRLVRGYLMEEFEQQLFQKHLDRLSDETRRGRRGERRALSTGRVLLTAGVALVILLIGMRILSFGQPLPIAFGVTLFAALIWVAFEAASLTRLAAVHSTIELCGDRLYRFLNEIPEVGQAVGAKFIEPVSQSIIFESVHYRTGKDEVLRGIDLRITAGTQVAMTSLDSLSPRVAAYMIPRFIEPHSGRVLFDSEDIAWGTLESIRAEAVYVGGDDPFLSGTVLENLTCGDSRFTLQHATEAAKLAHAHSFIARLPQGYETMLGLEGEKLSAGDAFRLGLARAALRNPAVVIIEEPSVALDDDTKSLIDDAYQRLSEGRTIIYLPSRLSTVRRCDEVVFLHEGRVEACGPHSTLRKNSDLYRHWDYVMFNAYRRLKNDTSA</sequence>
<gene>
    <name evidence="8" type="ORF">SCF082_LOCUS17157</name>
</gene>
<comment type="subcellular location">
    <subcellularLocation>
        <location evidence="1">Membrane</location>
        <topology evidence="1">Multi-pass membrane protein</topology>
    </subcellularLocation>
</comment>
<dbReference type="SUPFAM" id="SSF52540">
    <property type="entry name" value="P-loop containing nucleoside triphosphate hydrolases"/>
    <property type="match status" value="1"/>
</dbReference>
<keyword evidence="8" id="KW-0547">Nucleotide-binding</keyword>
<feature type="domain" description="ABC transporter" evidence="6">
    <location>
        <begin position="479"/>
        <end position="712"/>
    </location>
</feature>
<feature type="transmembrane region" description="Helical" evidence="5">
    <location>
        <begin position="193"/>
        <end position="211"/>
    </location>
</feature>
<feature type="transmembrane region" description="Helical" evidence="5">
    <location>
        <begin position="14"/>
        <end position="35"/>
    </location>
</feature>
<evidence type="ECO:0000313" key="8">
    <source>
        <dbReference type="EMBL" id="CAK9025602.1"/>
    </source>
</evidence>
<keyword evidence="9" id="KW-1185">Reference proteome</keyword>
<dbReference type="Pfam" id="PF00005">
    <property type="entry name" value="ABC_tran"/>
    <property type="match status" value="1"/>
</dbReference>
<evidence type="ECO:0000256" key="1">
    <source>
        <dbReference type="ARBA" id="ARBA00004141"/>
    </source>
</evidence>
<dbReference type="InterPro" id="IPR027417">
    <property type="entry name" value="P-loop_NTPase"/>
</dbReference>
<dbReference type="Proteomes" id="UP001642464">
    <property type="component" value="Unassembled WGS sequence"/>
</dbReference>
<evidence type="ECO:0000256" key="5">
    <source>
        <dbReference type="SAM" id="Phobius"/>
    </source>
</evidence>